<comment type="caution">
    <text evidence="1">The sequence shown here is derived from an EMBL/GenBank/DDBJ whole genome shotgun (WGS) entry which is preliminary data.</text>
</comment>
<reference evidence="1 2" key="1">
    <citation type="journal article" date="2016" name="Nat. Commun.">
        <title>Thousands of microbial genomes shed light on interconnected biogeochemical processes in an aquifer system.</title>
        <authorList>
            <person name="Anantharaman K."/>
            <person name="Brown C.T."/>
            <person name="Hug L.A."/>
            <person name="Sharon I."/>
            <person name="Castelle C.J."/>
            <person name="Probst A.J."/>
            <person name="Thomas B.C."/>
            <person name="Singh A."/>
            <person name="Wilkins M.J."/>
            <person name="Karaoz U."/>
            <person name="Brodie E.L."/>
            <person name="Williams K.H."/>
            <person name="Hubbard S.S."/>
            <person name="Banfield J.F."/>
        </authorList>
    </citation>
    <scope>NUCLEOTIDE SEQUENCE [LARGE SCALE GENOMIC DNA]</scope>
</reference>
<organism evidence="1 2">
    <name type="scientific">Candidatus Lloydbacteria bacterium RIFCSPHIGHO2_01_FULL_49_22</name>
    <dbReference type="NCBI Taxonomy" id="1798658"/>
    <lineage>
        <taxon>Bacteria</taxon>
        <taxon>Candidatus Lloydiibacteriota</taxon>
    </lineage>
</organism>
<name>A0A1G2CXW7_9BACT</name>
<evidence type="ECO:0000313" key="2">
    <source>
        <dbReference type="Proteomes" id="UP000177122"/>
    </source>
</evidence>
<dbReference type="Proteomes" id="UP000177122">
    <property type="component" value="Unassembled WGS sequence"/>
</dbReference>
<proteinExistence type="predicted"/>
<accession>A0A1G2CXW7</accession>
<dbReference type="EMBL" id="MHLI01000005">
    <property type="protein sequence ID" value="OGZ06107.1"/>
    <property type="molecule type" value="Genomic_DNA"/>
</dbReference>
<dbReference type="AlphaFoldDB" id="A0A1G2CXW7"/>
<sequence length="62" mass="7168">MALYMDFYPMEKWNTKKYAIIYHKFSSMPLYARRGESGKENIFLYGDRVAGAPATKQIGVVN</sequence>
<evidence type="ECO:0000313" key="1">
    <source>
        <dbReference type="EMBL" id="OGZ06107.1"/>
    </source>
</evidence>
<gene>
    <name evidence="1" type="ORF">A2845_01680</name>
</gene>
<protein>
    <submittedName>
        <fullName evidence="1">Uncharacterized protein</fullName>
    </submittedName>
</protein>